<protein>
    <recommendedName>
        <fullName evidence="5">Elongator complex protein 5</fullName>
    </recommendedName>
</protein>
<evidence type="ECO:0000256" key="1">
    <source>
        <dbReference type="ARBA" id="ARBA00004123"/>
    </source>
</evidence>
<proteinExistence type="inferred from homology"/>
<dbReference type="GO" id="GO:0033588">
    <property type="term" value="C:elongator holoenzyme complex"/>
    <property type="evidence" value="ECO:0007669"/>
    <property type="project" value="InterPro"/>
</dbReference>
<evidence type="ECO:0000256" key="2">
    <source>
        <dbReference type="ARBA" id="ARBA00004496"/>
    </source>
</evidence>
<evidence type="ECO:0000313" key="9">
    <source>
        <dbReference type="EMBL" id="KAG0686940.1"/>
    </source>
</evidence>
<accession>A0A9P6WGV5</accession>
<dbReference type="AlphaFoldDB" id="A0A9P6WGV5"/>
<evidence type="ECO:0000256" key="4">
    <source>
        <dbReference type="ARBA" id="ARBA00009567"/>
    </source>
</evidence>
<dbReference type="OrthoDB" id="166907at2759"/>
<dbReference type="GO" id="GO:0002098">
    <property type="term" value="P:tRNA wobble uridine modification"/>
    <property type="evidence" value="ECO:0007669"/>
    <property type="project" value="InterPro"/>
</dbReference>
<organism evidence="9 10">
    <name type="scientific">Pichia californica</name>
    <dbReference type="NCBI Taxonomy" id="460514"/>
    <lineage>
        <taxon>Eukaryota</taxon>
        <taxon>Fungi</taxon>
        <taxon>Dikarya</taxon>
        <taxon>Ascomycota</taxon>
        <taxon>Saccharomycotina</taxon>
        <taxon>Pichiomycetes</taxon>
        <taxon>Pichiales</taxon>
        <taxon>Pichiaceae</taxon>
        <taxon>Pichia</taxon>
    </lineage>
</organism>
<comment type="similarity">
    <text evidence="4">Belongs to the ELP5 family.</text>
</comment>
<evidence type="ECO:0000256" key="6">
    <source>
        <dbReference type="ARBA" id="ARBA00022490"/>
    </source>
</evidence>
<dbReference type="Gene3D" id="3.40.50.300">
    <property type="entry name" value="P-loop containing nucleotide triphosphate hydrolases"/>
    <property type="match status" value="1"/>
</dbReference>
<dbReference type="InterPro" id="IPR019519">
    <property type="entry name" value="Elp5"/>
</dbReference>
<evidence type="ECO:0000313" key="10">
    <source>
        <dbReference type="Proteomes" id="UP000697127"/>
    </source>
</evidence>
<dbReference type="PANTHER" id="PTHR15641:SF1">
    <property type="entry name" value="ELONGATOR COMPLEX PROTEIN 5"/>
    <property type="match status" value="1"/>
</dbReference>
<keyword evidence="8" id="KW-0539">Nucleus</keyword>
<gene>
    <name evidence="9" type="ORF">C6P40_003130</name>
</gene>
<evidence type="ECO:0000256" key="8">
    <source>
        <dbReference type="ARBA" id="ARBA00023242"/>
    </source>
</evidence>
<sequence>MSASVASPTILLNRIFSLREPCPFILVTDTFIQSATYLTDELITKARSSATDLSIIYLSFETTHTPSYIQTGRDQFINLLDKDFEIILTKTFQNDSSLNQISNTRKLIIIDSLNYIQPNKIISFLKLIMNPSHTVYGIYHQDMNFQLNQSKNPSPSAYTYLHYLSSCVFEVKPTDFNDSDSLYNQILSNGPVFPLGVKSTQQPLFFIELTYRRKSGRSLEYNFTIDSSTHNYEVITLENNTTDQDDETLLKDLTTFNLGTTRKQREQRDKVDLPFLEAQKSMGSVGSSIVYEFEKDDDYDEEDPFEDPF</sequence>
<keyword evidence="6" id="KW-0963">Cytoplasm</keyword>
<comment type="subcellular location">
    <subcellularLocation>
        <location evidence="2">Cytoplasm</location>
    </subcellularLocation>
    <subcellularLocation>
        <location evidence="1">Nucleus</location>
    </subcellularLocation>
</comment>
<name>A0A9P6WGV5_9ASCO</name>
<dbReference type="PANTHER" id="PTHR15641">
    <property type="entry name" value="ELONGATOR COMPLEX PROTEIN 5"/>
    <property type="match status" value="1"/>
</dbReference>
<dbReference type="GO" id="GO:0005829">
    <property type="term" value="C:cytosol"/>
    <property type="evidence" value="ECO:0007669"/>
    <property type="project" value="TreeGrafter"/>
</dbReference>
<comment type="caution">
    <text evidence="9">The sequence shown here is derived from an EMBL/GenBank/DDBJ whole genome shotgun (WGS) entry which is preliminary data.</text>
</comment>
<evidence type="ECO:0000256" key="3">
    <source>
        <dbReference type="ARBA" id="ARBA00005043"/>
    </source>
</evidence>
<dbReference type="CDD" id="cd19496">
    <property type="entry name" value="Elp5"/>
    <property type="match status" value="1"/>
</dbReference>
<dbReference type="GO" id="GO:0000049">
    <property type="term" value="F:tRNA binding"/>
    <property type="evidence" value="ECO:0007669"/>
    <property type="project" value="TreeGrafter"/>
</dbReference>
<evidence type="ECO:0000256" key="7">
    <source>
        <dbReference type="ARBA" id="ARBA00022694"/>
    </source>
</evidence>
<dbReference type="EMBL" id="PUHW01000346">
    <property type="protein sequence ID" value="KAG0686940.1"/>
    <property type="molecule type" value="Genomic_DNA"/>
</dbReference>
<dbReference type="GO" id="GO:0005634">
    <property type="term" value="C:nucleus"/>
    <property type="evidence" value="ECO:0007669"/>
    <property type="project" value="UniProtKB-SubCell"/>
</dbReference>
<reference evidence="9" key="1">
    <citation type="submission" date="2020-11" db="EMBL/GenBank/DDBJ databases">
        <title>Kefir isolates.</title>
        <authorList>
            <person name="Marcisauskas S."/>
            <person name="Kim Y."/>
            <person name="Blasche S."/>
        </authorList>
    </citation>
    <scope>NUCLEOTIDE SEQUENCE</scope>
    <source>
        <strain evidence="9">Olga-1</strain>
    </source>
</reference>
<dbReference type="Pfam" id="PF10483">
    <property type="entry name" value="Elong_Iki1"/>
    <property type="match status" value="1"/>
</dbReference>
<evidence type="ECO:0000256" key="5">
    <source>
        <dbReference type="ARBA" id="ARBA00020264"/>
    </source>
</evidence>
<keyword evidence="10" id="KW-1185">Reference proteome</keyword>
<keyword evidence="7" id="KW-0819">tRNA processing</keyword>
<dbReference type="InterPro" id="IPR027417">
    <property type="entry name" value="P-loop_NTPase"/>
</dbReference>
<dbReference type="Proteomes" id="UP000697127">
    <property type="component" value="Unassembled WGS sequence"/>
</dbReference>
<comment type="pathway">
    <text evidence="3">tRNA modification; 5-methoxycarbonylmethyl-2-thiouridine-tRNA biosynthesis.</text>
</comment>